<dbReference type="EMBL" id="JACGCI010000062">
    <property type="protein sequence ID" value="KAF6749626.1"/>
    <property type="molecule type" value="Genomic_DNA"/>
</dbReference>
<organism evidence="2 3">
    <name type="scientific">Ephemerocybe angulata</name>
    <dbReference type="NCBI Taxonomy" id="980116"/>
    <lineage>
        <taxon>Eukaryota</taxon>
        <taxon>Fungi</taxon>
        <taxon>Dikarya</taxon>
        <taxon>Basidiomycota</taxon>
        <taxon>Agaricomycotina</taxon>
        <taxon>Agaricomycetes</taxon>
        <taxon>Agaricomycetidae</taxon>
        <taxon>Agaricales</taxon>
        <taxon>Agaricineae</taxon>
        <taxon>Psathyrellaceae</taxon>
        <taxon>Ephemerocybe</taxon>
    </lineage>
</organism>
<evidence type="ECO:0000313" key="2">
    <source>
        <dbReference type="EMBL" id="KAF6749626.1"/>
    </source>
</evidence>
<feature type="region of interest" description="Disordered" evidence="1">
    <location>
        <begin position="265"/>
        <end position="414"/>
    </location>
</feature>
<accession>A0A8H6HPV1</accession>
<keyword evidence="3" id="KW-1185">Reference proteome</keyword>
<protein>
    <submittedName>
        <fullName evidence="2">Uncharacterized protein</fullName>
    </submittedName>
</protein>
<dbReference type="OrthoDB" id="3266915at2759"/>
<evidence type="ECO:0000256" key="1">
    <source>
        <dbReference type="SAM" id="MobiDB-lite"/>
    </source>
</evidence>
<feature type="region of interest" description="Disordered" evidence="1">
    <location>
        <begin position="120"/>
        <end position="140"/>
    </location>
</feature>
<feature type="compositionally biased region" description="Low complexity" evidence="1">
    <location>
        <begin position="351"/>
        <end position="371"/>
    </location>
</feature>
<proteinExistence type="predicted"/>
<comment type="caution">
    <text evidence="2">The sequence shown here is derived from an EMBL/GenBank/DDBJ whole genome shotgun (WGS) entry which is preliminary data.</text>
</comment>
<feature type="compositionally biased region" description="Low complexity" evidence="1">
    <location>
        <begin position="380"/>
        <end position="399"/>
    </location>
</feature>
<evidence type="ECO:0000313" key="3">
    <source>
        <dbReference type="Proteomes" id="UP000521943"/>
    </source>
</evidence>
<feature type="compositionally biased region" description="Low complexity" evidence="1">
    <location>
        <begin position="304"/>
        <end position="321"/>
    </location>
</feature>
<feature type="region of interest" description="Disordered" evidence="1">
    <location>
        <begin position="1"/>
        <end position="21"/>
    </location>
</feature>
<gene>
    <name evidence="2" type="ORF">DFP72DRAFT_913125</name>
</gene>
<feature type="compositionally biased region" description="Polar residues" evidence="1">
    <location>
        <begin position="279"/>
        <end position="303"/>
    </location>
</feature>
<dbReference type="Proteomes" id="UP000521943">
    <property type="component" value="Unassembled WGS sequence"/>
</dbReference>
<dbReference type="AlphaFoldDB" id="A0A8H6HPV1"/>
<reference evidence="2 3" key="1">
    <citation type="submission" date="2020-07" db="EMBL/GenBank/DDBJ databases">
        <title>Comparative genomics of pyrophilous fungi reveals a link between fire events and developmental genes.</title>
        <authorList>
            <consortium name="DOE Joint Genome Institute"/>
            <person name="Steindorff A.S."/>
            <person name="Carver A."/>
            <person name="Calhoun S."/>
            <person name="Stillman K."/>
            <person name="Liu H."/>
            <person name="Lipzen A."/>
            <person name="Pangilinan J."/>
            <person name="Labutti K."/>
            <person name="Bruns T.D."/>
            <person name="Grigoriev I.V."/>
        </authorList>
    </citation>
    <scope>NUCLEOTIDE SEQUENCE [LARGE SCALE GENOMIC DNA]</scope>
    <source>
        <strain evidence="2 3">CBS 144469</strain>
    </source>
</reference>
<sequence>MLSSRPHHAITEGPYYAPTKTPARLKGRAENLILHAGARTVGPKGKSVLKTPFAPGSVQPNRLLKEVLATQGKAGTSTRQKPLGDKTPFPNRQIHNAENPNGNNGDFVKIPKLVFAETTTQKGGATPEMQRPSSSRRHSRGLMRSAGKNSFQTPANNGRHWDVGDIDIASPEVQVQDAIPEDDLDEIEFMPPNTLDIPYQSPVDFDLPDYKALGEAFRAQVFSAPLEDPEPPQLVMPIAQVLDDSANSLSLKPLEDDDPFRLARAAAAAAAAAPPPKPTTTSRLVSRSRPMSTIPPSASSLRSLPQTARTRPATAASTLPPKGLMRASSVAASRRPIPPSTTASRAAVPQSRGAAAASSNAKSSGSSKPSGVGLGRAPVRSAPISRTASAPSTARSTPALRGAIPGKAKGAKEADCEAPLFREVGGELDEDFMFEV</sequence>
<name>A0A8H6HPV1_9AGAR</name>